<comment type="caution">
    <text evidence="2">The sequence shown here is derived from an EMBL/GenBank/DDBJ whole genome shotgun (WGS) entry which is preliminary data.</text>
</comment>
<reference evidence="2" key="1">
    <citation type="journal article" date="2022" name="Int. J. Mol. Sci.">
        <title>Draft Genome of Tanacetum Coccineum: Genomic Comparison of Closely Related Tanacetum-Family Plants.</title>
        <authorList>
            <person name="Yamashiro T."/>
            <person name="Shiraishi A."/>
            <person name="Nakayama K."/>
            <person name="Satake H."/>
        </authorList>
    </citation>
    <scope>NUCLEOTIDE SEQUENCE</scope>
</reference>
<dbReference type="EMBL" id="BQNB010010932">
    <property type="protein sequence ID" value="GJS83869.1"/>
    <property type="molecule type" value="Genomic_DNA"/>
</dbReference>
<organism evidence="2 3">
    <name type="scientific">Tanacetum coccineum</name>
    <dbReference type="NCBI Taxonomy" id="301880"/>
    <lineage>
        <taxon>Eukaryota</taxon>
        <taxon>Viridiplantae</taxon>
        <taxon>Streptophyta</taxon>
        <taxon>Embryophyta</taxon>
        <taxon>Tracheophyta</taxon>
        <taxon>Spermatophyta</taxon>
        <taxon>Magnoliopsida</taxon>
        <taxon>eudicotyledons</taxon>
        <taxon>Gunneridae</taxon>
        <taxon>Pentapetalae</taxon>
        <taxon>asterids</taxon>
        <taxon>campanulids</taxon>
        <taxon>Asterales</taxon>
        <taxon>Asteraceae</taxon>
        <taxon>Asteroideae</taxon>
        <taxon>Anthemideae</taxon>
        <taxon>Anthemidinae</taxon>
        <taxon>Tanacetum</taxon>
    </lineage>
</organism>
<feature type="region of interest" description="Disordered" evidence="1">
    <location>
        <begin position="223"/>
        <end position="244"/>
    </location>
</feature>
<evidence type="ECO:0000313" key="2">
    <source>
        <dbReference type="EMBL" id="GJS83869.1"/>
    </source>
</evidence>
<name>A0ABQ4Z166_9ASTR</name>
<accession>A0ABQ4Z166</accession>
<protein>
    <submittedName>
        <fullName evidence="2">Uncharacterized protein</fullName>
    </submittedName>
</protein>
<evidence type="ECO:0000256" key="1">
    <source>
        <dbReference type="SAM" id="MobiDB-lite"/>
    </source>
</evidence>
<reference evidence="2" key="2">
    <citation type="submission" date="2022-01" db="EMBL/GenBank/DDBJ databases">
        <authorList>
            <person name="Yamashiro T."/>
            <person name="Shiraishi A."/>
            <person name="Satake H."/>
            <person name="Nakayama K."/>
        </authorList>
    </citation>
    <scope>NUCLEOTIDE SEQUENCE</scope>
</reference>
<gene>
    <name evidence="2" type="ORF">Tco_0750410</name>
</gene>
<keyword evidence="3" id="KW-1185">Reference proteome</keyword>
<dbReference type="Proteomes" id="UP001151760">
    <property type="component" value="Unassembled WGS sequence"/>
</dbReference>
<proteinExistence type="predicted"/>
<evidence type="ECO:0000313" key="3">
    <source>
        <dbReference type="Proteomes" id="UP001151760"/>
    </source>
</evidence>
<sequence length="294" mass="33438">MNTTQAQQKALDDALVAPADLLDALALTPFYPAFLITADVLAIYMQEFWATASVHKSSIRFTINKKKVSLDVDIDLGHSGDIIYLTDVNVDYLHQPWRAFATVINKCLSGKETGMDKIHFLFQIENKDAKKTNKMSYPRFTKIIIDYFMSKDQSISRRNKMFWHTARDDTMFTSMRCISRHEDTQVYGTILPKELTNQAMLESKAYQTYYAFASGEKAPKPKYIRKKADSDTSPKKKTVQATKGTILKSKAKVAKSDKKKQPAKMPKAKGLNVLYEVALTKAEQMKFSTKRSKT</sequence>